<feature type="region of interest" description="Disordered" evidence="1">
    <location>
        <begin position="1"/>
        <end position="29"/>
    </location>
</feature>
<dbReference type="AlphaFoldDB" id="G0TW64"/>
<name>G0TW64_TRYVY</name>
<feature type="compositionally biased region" description="Basic residues" evidence="1">
    <location>
        <begin position="13"/>
        <end position="28"/>
    </location>
</feature>
<reference evidence="2" key="1">
    <citation type="journal article" date="2012" name="Proc. Natl. Acad. Sci. U.S.A.">
        <title>Antigenic diversity is generated by distinct evolutionary mechanisms in African trypanosome species.</title>
        <authorList>
            <person name="Jackson A.P."/>
            <person name="Berry A."/>
            <person name="Aslett M."/>
            <person name="Allison H.C."/>
            <person name="Burton P."/>
            <person name="Vavrova-Anderson J."/>
            <person name="Brown R."/>
            <person name="Browne H."/>
            <person name="Corton N."/>
            <person name="Hauser H."/>
            <person name="Gamble J."/>
            <person name="Gilderthorp R."/>
            <person name="Marcello L."/>
            <person name="McQuillan J."/>
            <person name="Otto T.D."/>
            <person name="Quail M.A."/>
            <person name="Sanders M.J."/>
            <person name="van Tonder A."/>
            <person name="Ginger M.L."/>
            <person name="Field M.C."/>
            <person name="Barry J.D."/>
            <person name="Hertz-Fowler C."/>
            <person name="Berriman M."/>
        </authorList>
    </citation>
    <scope>NUCLEOTIDE SEQUENCE</scope>
    <source>
        <strain evidence="2">Y486</strain>
    </source>
</reference>
<dbReference type="EMBL" id="HE573021">
    <property type="protein sequence ID" value="CCC48180.1"/>
    <property type="molecule type" value="Genomic_DNA"/>
</dbReference>
<accession>G0TW64</accession>
<dbReference type="VEuPathDB" id="TriTrypDB:TvY486_0503810"/>
<dbReference type="GO" id="GO:0006364">
    <property type="term" value="P:rRNA processing"/>
    <property type="evidence" value="ECO:0007669"/>
    <property type="project" value="InterPro"/>
</dbReference>
<organism evidence="2">
    <name type="scientific">Trypanosoma vivax (strain Y486)</name>
    <dbReference type="NCBI Taxonomy" id="1055687"/>
    <lineage>
        <taxon>Eukaryota</taxon>
        <taxon>Discoba</taxon>
        <taxon>Euglenozoa</taxon>
        <taxon>Kinetoplastea</taxon>
        <taxon>Metakinetoplastina</taxon>
        <taxon>Trypanosomatida</taxon>
        <taxon>Trypanosomatidae</taxon>
        <taxon>Trypanosoma</taxon>
        <taxon>Duttonella</taxon>
    </lineage>
</organism>
<evidence type="ECO:0000313" key="2">
    <source>
        <dbReference type="EMBL" id="CCC48180.1"/>
    </source>
</evidence>
<gene>
    <name evidence="2" type="ORF">TVY486_0503810</name>
</gene>
<proteinExistence type="predicted"/>
<evidence type="ECO:0008006" key="3">
    <source>
        <dbReference type="Google" id="ProtNLM"/>
    </source>
</evidence>
<dbReference type="OMA" id="VKNQSHN"/>
<dbReference type="Pfam" id="PF07890">
    <property type="entry name" value="Rrp15p"/>
    <property type="match status" value="1"/>
</dbReference>
<protein>
    <recommendedName>
        <fullName evidence="3">Rrp15p</fullName>
    </recommendedName>
</protein>
<evidence type="ECO:0000256" key="1">
    <source>
        <dbReference type="SAM" id="MobiDB-lite"/>
    </source>
</evidence>
<dbReference type="InterPro" id="IPR012459">
    <property type="entry name" value="Rrp15"/>
</dbReference>
<sequence>MAGPFRGAVGKLTKPKKSRAAKRAKGKRTVALVKRAPKLSPEALQQRIAELTGAAVSGPLVDVADETKQVERKRSKNKVASSSQAANVIKKPVGKGAIEIVGKRTEKVVPTKDVAMVRSPAEAMGLKLLHRAVKNQSHNRSLPHQGAHDYEYRLRTIATAGVVCLFNSLAQSRKAGNAVEAQESHMTADKVHEKKQIASKEAFLASLRQPRRMERY</sequence>